<organism evidence="1 2">
    <name type="scientific">Trichinella murrelli</name>
    <dbReference type="NCBI Taxonomy" id="144512"/>
    <lineage>
        <taxon>Eukaryota</taxon>
        <taxon>Metazoa</taxon>
        <taxon>Ecdysozoa</taxon>
        <taxon>Nematoda</taxon>
        <taxon>Enoplea</taxon>
        <taxon>Dorylaimia</taxon>
        <taxon>Trichinellida</taxon>
        <taxon>Trichinellidae</taxon>
        <taxon>Trichinella</taxon>
    </lineage>
</organism>
<evidence type="ECO:0000313" key="2">
    <source>
        <dbReference type="Proteomes" id="UP000055048"/>
    </source>
</evidence>
<dbReference type="EMBL" id="JYDJ01000246">
    <property type="protein sequence ID" value="KRX39027.1"/>
    <property type="molecule type" value="Genomic_DNA"/>
</dbReference>
<comment type="caution">
    <text evidence="1">The sequence shown here is derived from an EMBL/GenBank/DDBJ whole genome shotgun (WGS) entry which is preliminary data.</text>
</comment>
<accession>A0A0V0TKJ2</accession>
<keyword evidence="2" id="KW-1185">Reference proteome</keyword>
<proteinExistence type="predicted"/>
<name>A0A0V0TKJ2_9BILA</name>
<evidence type="ECO:0000313" key="1">
    <source>
        <dbReference type="EMBL" id="KRX39027.1"/>
    </source>
</evidence>
<protein>
    <submittedName>
        <fullName evidence="1">Uncharacterized protein</fullName>
    </submittedName>
</protein>
<dbReference type="Proteomes" id="UP000055048">
    <property type="component" value="Unassembled WGS sequence"/>
</dbReference>
<gene>
    <name evidence="1" type="ORF">T05_3897</name>
</gene>
<sequence>MKWEHDVYVLNLFIVLSDLPYYNTQWTNMCHCEKNDKLKRLQNNSDNSQLHLIQLNQTLTISVGCRVVVRWMAEVDHFYC</sequence>
<dbReference type="AlphaFoldDB" id="A0A0V0TKJ2"/>
<reference evidence="1 2" key="1">
    <citation type="submission" date="2015-01" db="EMBL/GenBank/DDBJ databases">
        <title>Evolution of Trichinella species and genotypes.</title>
        <authorList>
            <person name="Korhonen P.K."/>
            <person name="Edoardo P."/>
            <person name="Giuseppe L.R."/>
            <person name="Gasser R.B."/>
        </authorList>
    </citation>
    <scope>NUCLEOTIDE SEQUENCE [LARGE SCALE GENOMIC DNA]</scope>
    <source>
        <strain evidence="1">ISS417</strain>
    </source>
</reference>